<evidence type="ECO:0000256" key="6">
    <source>
        <dbReference type="ARBA" id="ARBA00023237"/>
    </source>
</evidence>
<dbReference type="EMBL" id="FOCL01000001">
    <property type="protein sequence ID" value="SEM74573.1"/>
    <property type="molecule type" value="Genomic_DNA"/>
</dbReference>
<organism evidence="9 10">
    <name type="scientific">Mucilaginibacter gossypiicola</name>
    <dbReference type="NCBI Taxonomy" id="551995"/>
    <lineage>
        <taxon>Bacteria</taxon>
        <taxon>Pseudomonadati</taxon>
        <taxon>Bacteroidota</taxon>
        <taxon>Sphingobacteriia</taxon>
        <taxon>Sphingobacteriales</taxon>
        <taxon>Sphingobacteriaceae</taxon>
        <taxon>Mucilaginibacter</taxon>
    </lineage>
</organism>
<protein>
    <submittedName>
        <fullName evidence="9">TonB-linked outer membrane protein, SusC/RagA family</fullName>
    </submittedName>
</protein>
<evidence type="ECO:0000256" key="4">
    <source>
        <dbReference type="ARBA" id="ARBA00022692"/>
    </source>
</evidence>
<evidence type="ECO:0000259" key="8">
    <source>
        <dbReference type="Pfam" id="PF07715"/>
    </source>
</evidence>
<dbReference type="Gene3D" id="2.40.170.20">
    <property type="entry name" value="TonB-dependent receptor, beta-barrel domain"/>
    <property type="match status" value="1"/>
</dbReference>
<keyword evidence="10" id="KW-1185">Reference proteome</keyword>
<dbReference type="PROSITE" id="PS52016">
    <property type="entry name" value="TONB_DEPENDENT_REC_3"/>
    <property type="match status" value="1"/>
</dbReference>
<evidence type="ECO:0000256" key="2">
    <source>
        <dbReference type="ARBA" id="ARBA00022448"/>
    </source>
</evidence>
<dbReference type="InterPro" id="IPR023996">
    <property type="entry name" value="TonB-dep_OMP_SusC/RagA"/>
</dbReference>
<evidence type="ECO:0000313" key="9">
    <source>
        <dbReference type="EMBL" id="SEM74573.1"/>
    </source>
</evidence>
<comment type="similarity">
    <text evidence="7">Belongs to the TonB-dependent receptor family.</text>
</comment>
<dbReference type="InterPro" id="IPR037066">
    <property type="entry name" value="Plug_dom_sf"/>
</dbReference>
<dbReference type="NCBIfam" id="TIGR04057">
    <property type="entry name" value="SusC_RagA_signa"/>
    <property type="match status" value="1"/>
</dbReference>
<keyword evidence="3 7" id="KW-1134">Transmembrane beta strand</keyword>
<gene>
    <name evidence="9" type="ORF">SAMN05192574_101677</name>
</gene>
<keyword evidence="6 7" id="KW-0998">Cell outer membrane</keyword>
<dbReference type="OrthoDB" id="9768177at2"/>
<dbReference type="GO" id="GO:0009279">
    <property type="term" value="C:cell outer membrane"/>
    <property type="evidence" value="ECO:0007669"/>
    <property type="project" value="UniProtKB-SubCell"/>
</dbReference>
<evidence type="ECO:0000256" key="3">
    <source>
        <dbReference type="ARBA" id="ARBA00022452"/>
    </source>
</evidence>
<dbReference type="InterPro" id="IPR012910">
    <property type="entry name" value="Plug_dom"/>
</dbReference>
<name>A0A1H8AVI6_9SPHI</name>
<comment type="subcellular location">
    <subcellularLocation>
        <location evidence="1 7">Cell outer membrane</location>
        <topology evidence="1 7">Multi-pass membrane protein</topology>
    </subcellularLocation>
</comment>
<dbReference type="Pfam" id="PF07715">
    <property type="entry name" value="Plug"/>
    <property type="match status" value="1"/>
</dbReference>
<dbReference type="NCBIfam" id="TIGR04056">
    <property type="entry name" value="OMP_RagA_SusC"/>
    <property type="match status" value="1"/>
</dbReference>
<evidence type="ECO:0000256" key="5">
    <source>
        <dbReference type="ARBA" id="ARBA00023136"/>
    </source>
</evidence>
<dbReference type="InterPro" id="IPR039426">
    <property type="entry name" value="TonB-dep_rcpt-like"/>
</dbReference>
<accession>A0A1H8AVI6</accession>
<dbReference type="AlphaFoldDB" id="A0A1H8AVI6"/>
<dbReference type="RefSeq" id="WP_091207589.1">
    <property type="nucleotide sequence ID" value="NZ_FOCL01000001.1"/>
</dbReference>
<dbReference type="InterPro" id="IPR008969">
    <property type="entry name" value="CarboxyPept-like_regulatory"/>
</dbReference>
<dbReference type="Gene3D" id="2.170.130.10">
    <property type="entry name" value="TonB-dependent receptor, plug domain"/>
    <property type="match status" value="1"/>
</dbReference>
<dbReference type="Pfam" id="PF13715">
    <property type="entry name" value="CarbopepD_reg_2"/>
    <property type="match status" value="1"/>
</dbReference>
<dbReference type="STRING" id="551995.SAMN05192574_101677"/>
<dbReference type="Proteomes" id="UP000198942">
    <property type="component" value="Unassembled WGS sequence"/>
</dbReference>
<keyword evidence="5 7" id="KW-0472">Membrane</keyword>
<keyword evidence="2 7" id="KW-0813">Transport</keyword>
<evidence type="ECO:0000256" key="7">
    <source>
        <dbReference type="PROSITE-ProRule" id="PRU01360"/>
    </source>
</evidence>
<evidence type="ECO:0000313" key="10">
    <source>
        <dbReference type="Proteomes" id="UP000198942"/>
    </source>
</evidence>
<feature type="domain" description="TonB-dependent receptor plug" evidence="8">
    <location>
        <begin position="272"/>
        <end position="387"/>
    </location>
</feature>
<sequence length="1237" mass="137232">MKIYFMGKLLPFHPYVRRPPAALNQVPYAIFKTLFKRNFKMPIRPFLQLAFKRICLIALCLFVLIPLTQTNKAFGQDLSKLISVDVTDKPLKDVLTIIGKKAKVGIIYSNVSGNLNAKLSLHETNQPLKKVLTDLLVPLDLDFDIIGNRIVIKSKIINTEKRDLSSQNSSPTDGRNLKLVHGTIISAETKLPLNGASIYLDNKIIAQTDPSGVFYFRTSDTTGTFRIVFIGYASQEISFDQRKTGPFNITLIPDQTSLNEVVISTGYQNIPKERSSGSYDLIDNKLLNRNPGDNILNRLSGIASGLRFNGEANTNIATGSDSRFLGINIRGVSTLSGNVSRDPLIVVDNFPYEGNLSNINPNDVENITILKDAAAASIWGARSGNGVIVITTKKGRKNQKMSVEVNGTLTFQNKPNLYYDRNFLPSSDYIALETDLFKQGYFNTAINDVSYWTPVSPVVDLLAASQAGTISQADAAARINSLMNQDVRRDYEKYIYRKSVNQQYSIGMRGGSEQNAYTMSLGYVNNQNPLIRNGFNRLTVNAQNVYTPITNLSITTGLNYSRNVTALNNALNYGTGISVGGNIAGIYPYAQFADNDGNHLAITKDYRASYATKATSSGLLNWLYKPLDELGFGDNTTTVNDLVLNIAATYRFLKHWNINLQYQNENQQVGGRNYQNKDTYAARTLINQFTKLNPGASPTYQVPVGGILNLSNNQLIANNGRAQLNYDQTFDNKHEITGLAGAEIKQLQNIGYNRNLLGYDDEFGTAVQNLNYSDYVLINPSGYGVIPSPGGNIYGSTNRYLSYFANLAYTYDSKYTLTASGRKDGSNIFGVKTNDRVTPLWSIGATYDIAREKFYKIDWLPSLRLRASYGFNGNVYNGSAYVTGRYGASQITGATAILNLTAPNPELRWEKVKNINWGIDFGTINNRVTGTIEYYIKDGKDLIERIPLFSSSGFLAFNGNAASTTTKGFDITLNSKNITGKFQWITSLLFSTLKDKVVSYDQSLTNTSIQSVSGMPVVGRSIYGLYSYKWAGLDPTNGDPQGYLNGKISKDYTTIINNFNSDSLKYNGSLRPTVYGSIRNEFSYGPLSLSANIGFEFGYFFRRPSTSINAADIISATGSQNIDYQQRWKKPGDEALTNVPSVIYPSNNNRNTFYRYSSVLVDKADNIRLLDVRFAYVLDKNTLKTLPFKKIEVFAYASNLGIIWRANKYGIDPDISALGFNSIPTPFTMAIGFNANF</sequence>
<evidence type="ECO:0000256" key="1">
    <source>
        <dbReference type="ARBA" id="ARBA00004571"/>
    </source>
</evidence>
<dbReference type="Gene3D" id="2.60.40.1120">
    <property type="entry name" value="Carboxypeptidase-like, regulatory domain"/>
    <property type="match status" value="1"/>
</dbReference>
<dbReference type="SUPFAM" id="SSF49464">
    <property type="entry name" value="Carboxypeptidase regulatory domain-like"/>
    <property type="match status" value="1"/>
</dbReference>
<keyword evidence="4 7" id="KW-0812">Transmembrane</keyword>
<dbReference type="SUPFAM" id="SSF56935">
    <property type="entry name" value="Porins"/>
    <property type="match status" value="1"/>
</dbReference>
<proteinExistence type="inferred from homology"/>
<dbReference type="InterPro" id="IPR023997">
    <property type="entry name" value="TonB-dep_OMP_SusC/RagA_CS"/>
</dbReference>
<dbReference type="InterPro" id="IPR036942">
    <property type="entry name" value="Beta-barrel_TonB_sf"/>
</dbReference>
<reference evidence="10" key="1">
    <citation type="submission" date="2016-10" db="EMBL/GenBank/DDBJ databases">
        <authorList>
            <person name="Varghese N."/>
            <person name="Submissions S."/>
        </authorList>
    </citation>
    <scope>NUCLEOTIDE SEQUENCE [LARGE SCALE GENOMIC DNA]</scope>
    <source>
        <strain evidence="10">Gh-48</strain>
    </source>
</reference>